<evidence type="ECO:0000259" key="2">
    <source>
        <dbReference type="PROSITE" id="PS50887"/>
    </source>
</evidence>
<evidence type="ECO:0000313" key="3">
    <source>
        <dbReference type="EMBL" id="CAB3691442.1"/>
    </source>
</evidence>
<dbReference type="GO" id="GO:0003824">
    <property type="term" value="F:catalytic activity"/>
    <property type="evidence" value="ECO:0007669"/>
    <property type="project" value="UniProtKB-ARBA"/>
</dbReference>
<dbReference type="AlphaFoldDB" id="A0A6S6ZS87"/>
<dbReference type="NCBIfam" id="TIGR00254">
    <property type="entry name" value="GGDEF"/>
    <property type="match status" value="1"/>
</dbReference>
<reference evidence="3 4" key="1">
    <citation type="submission" date="2020-04" db="EMBL/GenBank/DDBJ databases">
        <authorList>
            <person name="De Canck E."/>
        </authorList>
    </citation>
    <scope>NUCLEOTIDE SEQUENCE [LARGE SCALE GENOMIC DNA]</scope>
    <source>
        <strain evidence="3 4">LMG 3431</strain>
    </source>
</reference>
<dbReference type="CDD" id="cd01949">
    <property type="entry name" value="GGDEF"/>
    <property type="match status" value="1"/>
</dbReference>
<evidence type="ECO:0000256" key="1">
    <source>
        <dbReference type="SAM" id="Phobius"/>
    </source>
</evidence>
<feature type="domain" description="GGDEF" evidence="2">
    <location>
        <begin position="247"/>
        <end position="380"/>
    </location>
</feature>
<dbReference type="FunFam" id="3.30.70.270:FF:000001">
    <property type="entry name" value="Diguanylate cyclase domain protein"/>
    <property type="match status" value="1"/>
</dbReference>
<dbReference type="SUPFAM" id="SSF55073">
    <property type="entry name" value="Nucleotide cyclase"/>
    <property type="match status" value="1"/>
</dbReference>
<organism evidence="3 4">
    <name type="scientific">Achromobacter pestifer</name>
    <dbReference type="NCBI Taxonomy" id="1353889"/>
    <lineage>
        <taxon>Bacteria</taxon>
        <taxon>Pseudomonadati</taxon>
        <taxon>Pseudomonadota</taxon>
        <taxon>Betaproteobacteria</taxon>
        <taxon>Burkholderiales</taxon>
        <taxon>Alcaligenaceae</taxon>
        <taxon>Achromobacter</taxon>
    </lineage>
</organism>
<keyword evidence="1" id="KW-0812">Transmembrane</keyword>
<dbReference type="Proteomes" id="UP000494108">
    <property type="component" value="Unassembled WGS sequence"/>
</dbReference>
<proteinExistence type="predicted"/>
<dbReference type="Gene3D" id="3.30.70.270">
    <property type="match status" value="1"/>
</dbReference>
<dbReference type="PANTHER" id="PTHR46663:SF2">
    <property type="entry name" value="GGDEF DOMAIN-CONTAINING PROTEIN"/>
    <property type="match status" value="1"/>
</dbReference>
<dbReference type="EMBL" id="CADIJX010000007">
    <property type="protein sequence ID" value="CAB3691442.1"/>
    <property type="molecule type" value="Genomic_DNA"/>
</dbReference>
<dbReference type="InterPro" id="IPR029787">
    <property type="entry name" value="Nucleotide_cyclase"/>
</dbReference>
<feature type="transmembrane region" description="Helical" evidence="1">
    <location>
        <begin position="127"/>
        <end position="146"/>
    </location>
</feature>
<dbReference type="Pfam" id="PF00990">
    <property type="entry name" value="GGDEF"/>
    <property type="match status" value="1"/>
</dbReference>
<keyword evidence="1" id="KW-1133">Transmembrane helix</keyword>
<dbReference type="PANTHER" id="PTHR46663">
    <property type="entry name" value="DIGUANYLATE CYCLASE DGCT-RELATED"/>
    <property type="match status" value="1"/>
</dbReference>
<dbReference type="SMART" id="SM00267">
    <property type="entry name" value="GGDEF"/>
    <property type="match status" value="1"/>
</dbReference>
<sequence>MDTGLKFSLPKWRLTRWLTHSGQDTPADIRAGLIASLFGTLPIFAGGVINTLMISGVVTWRRPEPLYISWLLLEVVLAIVRVTILRSALRAASKGGNTHTDIYILLALMWAFSVGYGVFVTFLNGDWLAATLAGVSCGAMAGGICFRNYGAPRLVGAMIFLSLGPMCLGALFTGEYVTAIVFIQIPFYLVSMTIASHRLNRILVSTMLAERDSERRASEDALTGLANRTGLQVALERVCASARGHDSQAALLYMDMDDFKRINDTYGHAAGDQVLTTVAQRMRGMLRVDDVAARIGGDEFIVLVTGIDAVAALRLGEHLLRDASQPISLADGTRVSVGLSIGISIISGANRNPQTALDSADAALYRAKARGGRCCEIVGNSEVEDVTLSDSNGTGSGEPAAA</sequence>
<feature type="transmembrane region" description="Helical" evidence="1">
    <location>
        <begin position="33"/>
        <end position="55"/>
    </location>
</feature>
<dbReference type="InterPro" id="IPR052163">
    <property type="entry name" value="DGC-Regulatory_Protein"/>
</dbReference>
<keyword evidence="4" id="KW-1185">Reference proteome</keyword>
<keyword evidence="1" id="KW-0472">Membrane</keyword>
<name>A0A6S6ZS87_9BURK</name>
<dbReference type="PROSITE" id="PS50887">
    <property type="entry name" value="GGDEF"/>
    <property type="match status" value="1"/>
</dbReference>
<feature type="transmembrane region" description="Helical" evidence="1">
    <location>
        <begin position="101"/>
        <end position="121"/>
    </location>
</feature>
<protein>
    <recommendedName>
        <fullName evidence="2">GGDEF domain-containing protein</fullName>
    </recommendedName>
</protein>
<gene>
    <name evidence="3" type="ORF">LMG3431_04897</name>
</gene>
<feature type="transmembrane region" description="Helical" evidence="1">
    <location>
        <begin position="67"/>
        <end position="89"/>
    </location>
</feature>
<feature type="transmembrane region" description="Helical" evidence="1">
    <location>
        <begin position="153"/>
        <end position="171"/>
    </location>
</feature>
<dbReference type="InterPro" id="IPR000160">
    <property type="entry name" value="GGDEF_dom"/>
</dbReference>
<dbReference type="InterPro" id="IPR043128">
    <property type="entry name" value="Rev_trsase/Diguanyl_cyclase"/>
</dbReference>
<dbReference type="RefSeq" id="WP_246288380.1">
    <property type="nucleotide sequence ID" value="NZ_CADIJX010000007.1"/>
</dbReference>
<evidence type="ECO:0000313" key="4">
    <source>
        <dbReference type="Proteomes" id="UP000494108"/>
    </source>
</evidence>
<accession>A0A6S6ZS87</accession>